<proteinExistence type="predicted"/>
<gene>
    <name evidence="3" type="ORF">HINF_LOCUS12538</name>
</gene>
<evidence type="ECO:0000256" key="1">
    <source>
        <dbReference type="SAM" id="MobiDB-lite"/>
    </source>
</evidence>
<evidence type="ECO:0000313" key="4">
    <source>
        <dbReference type="Proteomes" id="UP001642409"/>
    </source>
</evidence>
<reference evidence="3 4" key="1">
    <citation type="submission" date="2024-07" db="EMBL/GenBank/DDBJ databases">
        <authorList>
            <person name="Akdeniz Z."/>
        </authorList>
    </citation>
    <scope>NUCLEOTIDE SEQUENCE [LARGE SCALE GENOMIC DNA]</scope>
</reference>
<keyword evidence="2" id="KW-1133">Transmembrane helix</keyword>
<name>A0ABP1HE81_9EUKA</name>
<feature type="region of interest" description="Disordered" evidence="1">
    <location>
        <begin position="83"/>
        <end position="102"/>
    </location>
</feature>
<dbReference type="Proteomes" id="UP001642409">
    <property type="component" value="Unassembled WGS sequence"/>
</dbReference>
<accession>A0ABP1HE81</accession>
<feature type="transmembrane region" description="Helical" evidence="2">
    <location>
        <begin position="30"/>
        <end position="54"/>
    </location>
</feature>
<evidence type="ECO:0000256" key="2">
    <source>
        <dbReference type="SAM" id="Phobius"/>
    </source>
</evidence>
<organism evidence="3 4">
    <name type="scientific">Hexamita inflata</name>
    <dbReference type="NCBI Taxonomy" id="28002"/>
    <lineage>
        <taxon>Eukaryota</taxon>
        <taxon>Metamonada</taxon>
        <taxon>Diplomonadida</taxon>
        <taxon>Hexamitidae</taxon>
        <taxon>Hexamitinae</taxon>
        <taxon>Hexamita</taxon>
    </lineage>
</organism>
<dbReference type="EMBL" id="CAXDID020000028">
    <property type="protein sequence ID" value="CAL5992343.1"/>
    <property type="molecule type" value="Genomic_DNA"/>
</dbReference>
<protein>
    <submittedName>
        <fullName evidence="3">Hypothetical_protein</fullName>
    </submittedName>
</protein>
<keyword evidence="2" id="KW-0812">Transmembrane</keyword>
<evidence type="ECO:0000313" key="3">
    <source>
        <dbReference type="EMBL" id="CAL5992343.1"/>
    </source>
</evidence>
<sequence>MNQFRKLSNGVQQVRNDPLKLYQHPNCWRFLTWAICGAIFAGIILLITYISLYLGGSKMSWSIHFNTLEYRFKTLQVSPWRKQSESTTPQMDDELQNSHNFL</sequence>
<keyword evidence="2" id="KW-0472">Membrane</keyword>
<comment type="caution">
    <text evidence="3">The sequence shown here is derived from an EMBL/GenBank/DDBJ whole genome shotgun (WGS) entry which is preliminary data.</text>
</comment>
<keyword evidence="4" id="KW-1185">Reference proteome</keyword>